<sequence length="271" mass="31185">MDFQQGYNTFSFTFGDKPDEEIVKEFAPYYDFESTLLKKFSNPKRDKKRKDPPRPKNPFILFSNNLTPKLGKMSVKQRSKIIRNKWDDAPEDLRMYYQICAKVAKKLHAKQFPNYKFIKKTNKRKGVVNQVYRNKATSPSSSESLEIFPASPLPLSPLSPSAPSPMSSDMSDDSLSLMNTCYNTPDDTNTSDDSELDWLMNTGYSTPDDTSDDPESNWNMNTASDDSELDQIESLINDQIDITLKNAGYSMKDYSDEPERFELEPLYYCYS</sequence>
<feature type="domain" description="HMG box" evidence="3">
    <location>
        <begin position="52"/>
        <end position="116"/>
    </location>
</feature>
<name>A0A397TRU9_9GLOM</name>
<evidence type="ECO:0000259" key="3">
    <source>
        <dbReference type="PROSITE" id="PS50118"/>
    </source>
</evidence>
<gene>
    <name evidence="4" type="ORF">C1645_870067</name>
</gene>
<evidence type="ECO:0000256" key="1">
    <source>
        <dbReference type="PROSITE-ProRule" id="PRU00267"/>
    </source>
</evidence>
<dbReference type="PROSITE" id="PS50118">
    <property type="entry name" value="HMG_BOX_2"/>
    <property type="match status" value="1"/>
</dbReference>
<dbReference type="SMART" id="SM00398">
    <property type="entry name" value="HMG"/>
    <property type="match status" value="1"/>
</dbReference>
<evidence type="ECO:0000313" key="4">
    <source>
        <dbReference type="EMBL" id="RIA99365.1"/>
    </source>
</evidence>
<reference evidence="4 5" key="1">
    <citation type="submission" date="2018-06" db="EMBL/GenBank/DDBJ databases">
        <title>Comparative genomics reveals the genomic features of Rhizophagus irregularis, R. cerebriforme, R. diaphanum and Gigaspora rosea, and their symbiotic lifestyle signature.</title>
        <authorList>
            <person name="Morin E."/>
            <person name="San Clemente H."/>
            <person name="Chen E.C.H."/>
            <person name="De La Providencia I."/>
            <person name="Hainaut M."/>
            <person name="Kuo A."/>
            <person name="Kohler A."/>
            <person name="Murat C."/>
            <person name="Tang N."/>
            <person name="Roy S."/>
            <person name="Loubradou J."/>
            <person name="Henrissat B."/>
            <person name="Grigoriev I.V."/>
            <person name="Corradi N."/>
            <person name="Roux C."/>
            <person name="Martin F.M."/>
        </authorList>
    </citation>
    <scope>NUCLEOTIDE SEQUENCE [LARGE SCALE GENOMIC DNA]</scope>
    <source>
        <strain evidence="4 5">DAOM 227022</strain>
    </source>
</reference>
<dbReference type="Gene3D" id="1.10.30.10">
    <property type="entry name" value="High mobility group box domain"/>
    <property type="match status" value="1"/>
</dbReference>
<protein>
    <recommendedName>
        <fullName evidence="3">HMG box domain-containing protein</fullName>
    </recommendedName>
</protein>
<keyword evidence="1" id="KW-0238">DNA-binding</keyword>
<dbReference type="GO" id="GO:0003677">
    <property type="term" value="F:DNA binding"/>
    <property type="evidence" value="ECO:0007669"/>
    <property type="project" value="UniProtKB-UniRule"/>
</dbReference>
<dbReference type="Proteomes" id="UP000265703">
    <property type="component" value="Unassembled WGS sequence"/>
</dbReference>
<organism evidence="4 5">
    <name type="scientific">Glomus cerebriforme</name>
    <dbReference type="NCBI Taxonomy" id="658196"/>
    <lineage>
        <taxon>Eukaryota</taxon>
        <taxon>Fungi</taxon>
        <taxon>Fungi incertae sedis</taxon>
        <taxon>Mucoromycota</taxon>
        <taxon>Glomeromycotina</taxon>
        <taxon>Glomeromycetes</taxon>
        <taxon>Glomerales</taxon>
        <taxon>Glomeraceae</taxon>
        <taxon>Glomus</taxon>
    </lineage>
</organism>
<dbReference type="EMBL" id="QKYT01000005">
    <property type="protein sequence ID" value="RIA99365.1"/>
    <property type="molecule type" value="Genomic_DNA"/>
</dbReference>
<accession>A0A397TRU9</accession>
<dbReference type="GO" id="GO:0005634">
    <property type="term" value="C:nucleus"/>
    <property type="evidence" value="ECO:0007669"/>
    <property type="project" value="UniProtKB-UniRule"/>
</dbReference>
<evidence type="ECO:0000256" key="2">
    <source>
        <dbReference type="SAM" id="MobiDB-lite"/>
    </source>
</evidence>
<dbReference type="InterPro" id="IPR009071">
    <property type="entry name" value="HMG_box_dom"/>
</dbReference>
<evidence type="ECO:0000313" key="5">
    <source>
        <dbReference type="Proteomes" id="UP000265703"/>
    </source>
</evidence>
<feature type="DNA-binding region" description="HMG box" evidence="1">
    <location>
        <begin position="52"/>
        <end position="116"/>
    </location>
</feature>
<dbReference type="SUPFAM" id="SSF47095">
    <property type="entry name" value="HMG-box"/>
    <property type="match status" value="1"/>
</dbReference>
<dbReference type="Pfam" id="PF00505">
    <property type="entry name" value="HMG_box"/>
    <property type="match status" value="1"/>
</dbReference>
<keyword evidence="5" id="KW-1185">Reference proteome</keyword>
<proteinExistence type="predicted"/>
<dbReference type="OrthoDB" id="6247875at2759"/>
<comment type="caution">
    <text evidence="4">The sequence shown here is derived from an EMBL/GenBank/DDBJ whole genome shotgun (WGS) entry which is preliminary data.</text>
</comment>
<keyword evidence="1" id="KW-0539">Nucleus</keyword>
<dbReference type="AlphaFoldDB" id="A0A397TRU9"/>
<feature type="region of interest" description="Disordered" evidence="2">
    <location>
        <begin position="205"/>
        <end position="226"/>
    </location>
</feature>
<dbReference type="InterPro" id="IPR036910">
    <property type="entry name" value="HMG_box_dom_sf"/>
</dbReference>